<accession>K0RLY2</accession>
<protein>
    <submittedName>
        <fullName evidence="1">Uncharacterized protein</fullName>
    </submittedName>
</protein>
<dbReference type="AlphaFoldDB" id="K0RLY2"/>
<gene>
    <name evidence="1" type="ORF">THAOC_31110</name>
</gene>
<evidence type="ECO:0000313" key="2">
    <source>
        <dbReference type="Proteomes" id="UP000266841"/>
    </source>
</evidence>
<sequence length="403" mass="43971">IEYWWDETVGWSVGTVVEDPVKVIDELIITVTFDDDGSTHRLPLKGDEKARFFRARFIRFAMRGSHGKWLAKQLPPIQSGYRQFRRRNRFVLYESVPPCLVSAFAQSAESAAQSGVAFLLQSPIPVPVHKRFVSEGSGVSGAGRRPKLAAKLAPLDVAESQTNNAAEPAQQAQEAEGPIANSQGFLSSVVPPSSGSVRVIPGFVSVAPAVARGDGLRGPRPRLPKTRRPPTLFRALGTLTRRRLGSPRPYYGGGTALRNQGDLFLGFLEGDTYCWRGGHGALVHDLGHSSRRQKDPGNICLSTLAKRVLPMLPCSVPARFGCLTDRYGRCTATATRAGKPTIKIKDRLQPGRPPRAGCLLAYAWAGDPMPMPMRLLIPTLASRPILSNEGGQRTEKLQRLPLN</sequence>
<proteinExistence type="predicted"/>
<evidence type="ECO:0000313" key="1">
    <source>
        <dbReference type="EMBL" id="EJK49961.1"/>
    </source>
</evidence>
<organism evidence="1 2">
    <name type="scientific">Thalassiosira oceanica</name>
    <name type="common">Marine diatom</name>
    <dbReference type="NCBI Taxonomy" id="159749"/>
    <lineage>
        <taxon>Eukaryota</taxon>
        <taxon>Sar</taxon>
        <taxon>Stramenopiles</taxon>
        <taxon>Ochrophyta</taxon>
        <taxon>Bacillariophyta</taxon>
        <taxon>Coscinodiscophyceae</taxon>
        <taxon>Thalassiosirophycidae</taxon>
        <taxon>Thalassiosirales</taxon>
        <taxon>Thalassiosiraceae</taxon>
        <taxon>Thalassiosira</taxon>
    </lineage>
</organism>
<keyword evidence="2" id="KW-1185">Reference proteome</keyword>
<dbReference type="EMBL" id="AGNL01044304">
    <property type="protein sequence ID" value="EJK49961.1"/>
    <property type="molecule type" value="Genomic_DNA"/>
</dbReference>
<comment type="caution">
    <text evidence="1">The sequence shown here is derived from an EMBL/GenBank/DDBJ whole genome shotgun (WGS) entry which is preliminary data.</text>
</comment>
<name>K0RLY2_THAOC</name>
<dbReference type="Proteomes" id="UP000266841">
    <property type="component" value="Unassembled WGS sequence"/>
</dbReference>
<feature type="non-terminal residue" evidence="1">
    <location>
        <position position="1"/>
    </location>
</feature>
<reference evidence="1 2" key="1">
    <citation type="journal article" date="2012" name="Genome Biol.">
        <title>Genome and low-iron response of an oceanic diatom adapted to chronic iron limitation.</title>
        <authorList>
            <person name="Lommer M."/>
            <person name="Specht M."/>
            <person name="Roy A.S."/>
            <person name="Kraemer L."/>
            <person name="Andreson R."/>
            <person name="Gutowska M.A."/>
            <person name="Wolf J."/>
            <person name="Bergner S.V."/>
            <person name="Schilhabel M.B."/>
            <person name="Klostermeier U.C."/>
            <person name="Beiko R.G."/>
            <person name="Rosenstiel P."/>
            <person name="Hippler M."/>
            <person name="Laroche J."/>
        </authorList>
    </citation>
    <scope>NUCLEOTIDE SEQUENCE [LARGE SCALE GENOMIC DNA]</scope>
    <source>
        <strain evidence="1 2">CCMP1005</strain>
    </source>
</reference>